<proteinExistence type="predicted"/>
<comment type="caution">
    <text evidence="1">The sequence shown here is derived from an EMBL/GenBank/DDBJ whole genome shotgun (WGS) entry which is preliminary data.</text>
</comment>
<accession>A0ABN3W319</accession>
<organism evidence="1 2">
    <name type="scientific">Streptosporangium fragile</name>
    <dbReference type="NCBI Taxonomy" id="46186"/>
    <lineage>
        <taxon>Bacteria</taxon>
        <taxon>Bacillati</taxon>
        <taxon>Actinomycetota</taxon>
        <taxon>Actinomycetes</taxon>
        <taxon>Streptosporangiales</taxon>
        <taxon>Streptosporangiaceae</taxon>
        <taxon>Streptosporangium</taxon>
    </lineage>
</organism>
<gene>
    <name evidence="1" type="ORF">GCM10010517_47020</name>
</gene>
<name>A0ABN3W319_9ACTN</name>
<sequence>MDLTDEHFAAAAERLEDALAALRARAGEGAVALDYFGDIEEELPRIRSWLLDPARVREWPRHVAPPGYGLLFAQAALASFADGAAPSFPAGAERTDVGWAVRRATIWYGDTRVPGWLELRAPLIVIGSLTVEGLLDDGDVFDGYLAVAGSLRARSVHSAADHLVLGTLSAQAVFCSGNDGSLVAGGDIVTDLFVPGEHAYAHRGELWAGVVGADGRDAVVAERLAPWLPAGYVRLGDENAPIDRWRILEEIAAGRSPVLAQPRPVTFPSPAPLVAALEAPAGVTELDLSRRRLHRIPGEVSSLTALARLDLEHTPLTRLDGIEGLGALEHLSIRNTPVRSLAPLQSLKELRHLDVSYCGDVQDWHVLLDLPALVTLVAHGCVLPSYVRARLLDRLGDGMTGQGPGRTG</sequence>
<dbReference type="EMBL" id="BAAAVI010000035">
    <property type="protein sequence ID" value="GAA2883740.1"/>
    <property type="molecule type" value="Genomic_DNA"/>
</dbReference>
<evidence type="ECO:0000313" key="2">
    <source>
        <dbReference type="Proteomes" id="UP001500831"/>
    </source>
</evidence>
<evidence type="ECO:0008006" key="3">
    <source>
        <dbReference type="Google" id="ProtNLM"/>
    </source>
</evidence>
<reference evidence="1 2" key="1">
    <citation type="journal article" date="2019" name="Int. J. Syst. Evol. Microbiol.">
        <title>The Global Catalogue of Microorganisms (GCM) 10K type strain sequencing project: providing services to taxonomists for standard genome sequencing and annotation.</title>
        <authorList>
            <consortium name="The Broad Institute Genomics Platform"/>
            <consortium name="The Broad Institute Genome Sequencing Center for Infectious Disease"/>
            <person name="Wu L."/>
            <person name="Ma J."/>
        </authorList>
    </citation>
    <scope>NUCLEOTIDE SEQUENCE [LARGE SCALE GENOMIC DNA]</scope>
    <source>
        <strain evidence="1 2">JCM 6242</strain>
    </source>
</reference>
<protein>
    <recommendedName>
        <fullName evidence="3">Leucine-rich repeat domain-containing protein</fullName>
    </recommendedName>
</protein>
<dbReference type="InterPro" id="IPR032675">
    <property type="entry name" value="LRR_dom_sf"/>
</dbReference>
<evidence type="ECO:0000313" key="1">
    <source>
        <dbReference type="EMBL" id="GAA2883740.1"/>
    </source>
</evidence>
<dbReference type="RefSeq" id="WP_344975428.1">
    <property type="nucleotide sequence ID" value="NZ_BAAAVI010000035.1"/>
</dbReference>
<dbReference type="SUPFAM" id="SSF52058">
    <property type="entry name" value="L domain-like"/>
    <property type="match status" value="1"/>
</dbReference>
<dbReference type="Proteomes" id="UP001500831">
    <property type="component" value="Unassembled WGS sequence"/>
</dbReference>
<keyword evidence="2" id="KW-1185">Reference proteome</keyword>
<dbReference type="Gene3D" id="3.80.10.10">
    <property type="entry name" value="Ribonuclease Inhibitor"/>
    <property type="match status" value="1"/>
</dbReference>